<evidence type="ECO:0000313" key="3">
    <source>
        <dbReference type="EMBL" id="MBQ0929646.1"/>
    </source>
</evidence>
<accession>A0A940Y6K3</accession>
<dbReference type="AlphaFoldDB" id="A0A940Y6K3"/>
<dbReference type="EMBL" id="JAGQDD010000002">
    <property type="protein sequence ID" value="MBQ0929646.1"/>
    <property type="molecule type" value="Genomic_DNA"/>
</dbReference>
<dbReference type="Gene3D" id="3.40.50.2000">
    <property type="entry name" value="Glycogen Phosphorylase B"/>
    <property type="match status" value="1"/>
</dbReference>
<gene>
    <name evidence="3" type="primary">pseG</name>
    <name evidence="3" type="ORF">KAK03_04040</name>
</gene>
<dbReference type="InterPro" id="IPR020023">
    <property type="entry name" value="PseG"/>
</dbReference>
<dbReference type="RefSeq" id="WP_210851904.1">
    <property type="nucleotide sequence ID" value="NZ_JAGQDD010000002.1"/>
</dbReference>
<organism evidence="3 4">
    <name type="scientific">Ideonella alba</name>
    <dbReference type="NCBI Taxonomy" id="2824118"/>
    <lineage>
        <taxon>Bacteria</taxon>
        <taxon>Pseudomonadati</taxon>
        <taxon>Pseudomonadota</taxon>
        <taxon>Betaproteobacteria</taxon>
        <taxon>Burkholderiales</taxon>
        <taxon>Sphaerotilaceae</taxon>
        <taxon>Ideonella</taxon>
    </lineage>
</organism>
<dbReference type="GO" id="GO:0016787">
    <property type="term" value="F:hydrolase activity"/>
    <property type="evidence" value="ECO:0007669"/>
    <property type="project" value="UniProtKB-KW"/>
</dbReference>
<dbReference type="SUPFAM" id="SSF53756">
    <property type="entry name" value="UDP-Glycosyltransferase/glycogen phosphorylase"/>
    <property type="match status" value="1"/>
</dbReference>
<proteinExistence type="predicted"/>
<evidence type="ECO:0000256" key="2">
    <source>
        <dbReference type="PIRSR" id="PIRSR620023-2"/>
    </source>
</evidence>
<dbReference type="NCBIfam" id="TIGR03590">
    <property type="entry name" value="PseG"/>
    <property type="match status" value="1"/>
</dbReference>
<dbReference type="EC" id="3.6.1.57" evidence="3"/>
<comment type="caution">
    <text evidence="3">The sequence shown here is derived from an EMBL/GenBank/DDBJ whole genome shotgun (WGS) entry which is preliminary data.</text>
</comment>
<protein>
    <submittedName>
        <fullName evidence="3">UDP-2,4-diacetamido-2,4, 6-trideoxy-beta-L-altropyranose hydrolase</fullName>
        <ecNumber evidence="3">3.6.1.57</ecNumber>
    </submittedName>
</protein>
<evidence type="ECO:0000313" key="4">
    <source>
        <dbReference type="Proteomes" id="UP000676246"/>
    </source>
</evidence>
<sequence>MDARGRRLLVRADASTTLGAGHVMRTLTLANAWRERGGEALFVCREAPGHLGDLVVARGHGLRLLPPEAAAPAQDALQTLQASADWRGATPLDWALVDHYGLAADWERPWRGPAARVAVIDDLADRVHDVDLLLDQNLGRQATDYDALVPAQARRLIGPAHALLRPEFAVRRTDSLARRANGELRHLVISMGGSDPGGATARCLAALAAAPALPLARVTVVLGPQAQTLAQVRQALAALPLPTELRLNEPDMASLLASADLALGAAGGSAWERCCLGLPTLLLVLADNQVPGARALAAQGAALSLGGPEELPQTLVPALQALSEPLRLQALSRAAAALCDGLGAARVVQALLDEGPRREH</sequence>
<name>A0A940Y6K3_9BURK</name>
<reference evidence="3 4" key="1">
    <citation type="submission" date="2021-04" db="EMBL/GenBank/DDBJ databases">
        <title>The genome sequence of Ideonella sp. 3Y2.</title>
        <authorList>
            <person name="Liu Y."/>
        </authorList>
    </citation>
    <scope>NUCLEOTIDE SEQUENCE [LARGE SCALE GENOMIC DNA]</scope>
    <source>
        <strain evidence="3 4">3Y2</strain>
    </source>
</reference>
<evidence type="ECO:0000256" key="1">
    <source>
        <dbReference type="PIRSR" id="PIRSR620023-1"/>
    </source>
</evidence>
<feature type="binding site" evidence="2">
    <location>
        <position position="165"/>
    </location>
    <ligand>
        <name>substrate</name>
    </ligand>
</feature>
<keyword evidence="3" id="KW-0378">Hydrolase</keyword>
<keyword evidence="4" id="KW-1185">Reference proteome</keyword>
<dbReference type="Gene3D" id="3.40.50.11190">
    <property type="match status" value="1"/>
</dbReference>
<feature type="active site" description="Proton acceptor" evidence="1">
    <location>
        <position position="22"/>
    </location>
</feature>
<dbReference type="Proteomes" id="UP000676246">
    <property type="component" value="Unassembled WGS sequence"/>
</dbReference>
<feature type="binding site" evidence="2">
    <location>
        <position position="272"/>
    </location>
    <ligand>
        <name>substrate</name>
    </ligand>
</feature>